<organism evidence="3 4">
    <name type="scientific">Collybiopsis confluens</name>
    <dbReference type="NCBI Taxonomy" id="2823264"/>
    <lineage>
        <taxon>Eukaryota</taxon>
        <taxon>Fungi</taxon>
        <taxon>Dikarya</taxon>
        <taxon>Basidiomycota</taxon>
        <taxon>Agaricomycotina</taxon>
        <taxon>Agaricomycetes</taxon>
        <taxon>Agaricomycetidae</taxon>
        <taxon>Agaricales</taxon>
        <taxon>Marasmiineae</taxon>
        <taxon>Omphalotaceae</taxon>
        <taxon>Collybiopsis</taxon>
    </lineage>
</organism>
<keyword evidence="2" id="KW-1133">Transmembrane helix</keyword>
<accession>A0A8H5MCE0</accession>
<feature type="transmembrane region" description="Helical" evidence="2">
    <location>
        <begin position="85"/>
        <end position="106"/>
    </location>
</feature>
<dbReference type="EMBL" id="JAACJN010000028">
    <property type="protein sequence ID" value="KAF5388719.1"/>
    <property type="molecule type" value="Genomic_DNA"/>
</dbReference>
<protein>
    <submittedName>
        <fullName evidence="3">Uncharacterized protein</fullName>
    </submittedName>
</protein>
<comment type="caution">
    <text evidence="3">The sequence shown here is derived from an EMBL/GenBank/DDBJ whole genome shotgun (WGS) entry which is preliminary data.</text>
</comment>
<dbReference type="AlphaFoldDB" id="A0A8H5MCE0"/>
<sequence length="256" mass="27700">MTGIVNVSLSSWVLSSWDISYKTVDVVGQPYCTTLSNWGTLAVQCLKAASSGVNTPQAGLLLHDFTYFSTHTSSKFSSSNTMRRSILPTLFMLAVFAHVVVGIPVFGKNVRRAPAPHYSISTFGNTKCTGEAIQRFDGNNGNDSEIARLRDPSKCVQFNQAFPHYCKVTVIFHNILWPERSNFQVIEGPLNPGHKVVLPGGATNLRIQCSLHAITTNTAVQLGAAGGAANARKPDGNNVPNFSRPLNRPGDGPSWI</sequence>
<keyword evidence="2" id="KW-0812">Transmembrane</keyword>
<dbReference type="Proteomes" id="UP000518752">
    <property type="component" value="Unassembled WGS sequence"/>
</dbReference>
<keyword evidence="4" id="KW-1185">Reference proteome</keyword>
<reference evidence="3 4" key="1">
    <citation type="journal article" date="2020" name="ISME J.">
        <title>Uncovering the hidden diversity of litter-decomposition mechanisms in mushroom-forming fungi.</title>
        <authorList>
            <person name="Floudas D."/>
            <person name="Bentzer J."/>
            <person name="Ahren D."/>
            <person name="Johansson T."/>
            <person name="Persson P."/>
            <person name="Tunlid A."/>
        </authorList>
    </citation>
    <scope>NUCLEOTIDE SEQUENCE [LARGE SCALE GENOMIC DNA]</scope>
    <source>
        <strain evidence="3 4">CBS 406.79</strain>
    </source>
</reference>
<keyword evidence="2" id="KW-0472">Membrane</keyword>
<feature type="region of interest" description="Disordered" evidence="1">
    <location>
        <begin position="228"/>
        <end position="256"/>
    </location>
</feature>
<proteinExistence type="predicted"/>
<evidence type="ECO:0000256" key="1">
    <source>
        <dbReference type="SAM" id="MobiDB-lite"/>
    </source>
</evidence>
<evidence type="ECO:0000256" key="2">
    <source>
        <dbReference type="SAM" id="Phobius"/>
    </source>
</evidence>
<gene>
    <name evidence="3" type="ORF">D9757_004787</name>
</gene>
<evidence type="ECO:0000313" key="4">
    <source>
        <dbReference type="Proteomes" id="UP000518752"/>
    </source>
</evidence>
<name>A0A8H5MCE0_9AGAR</name>
<evidence type="ECO:0000313" key="3">
    <source>
        <dbReference type="EMBL" id="KAF5388719.1"/>
    </source>
</evidence>